<proteinExistence type="predicted"/>
<organism evidence="2">
    <name type="scientific">Culex pipiens</name>
    <name type="common">House mosquito</name>
    <dbReference type="NCBI Taxonomy" id="7175"/>
    <lineage>
        <taxon>Eukaryota</taxon>
        <taxon>Metazoa</taxon>
        <taxon>Ecdysozoa</taxon>
        <taxon>Arthropoda</taxon>
        <taxon>Hexapoda</taxon>
        <taxon>Insecta</taxon>
        <taxon>Pterygota</taxon>
        <taxon>Neoptera</taxon>
        <taxon>Endopterygota</taxon>
        <taxon>Diptera</taxon>
        <taxon>Nematocera</taxon>
        <taxon>Culicoidea</taxon>
        <taxon>Culicidae</taxon>
        <taxon>Culicinae</taxon>
        <taxon>Culicini</taxon>
        <taxon>Culex</taxon>
        <taxon>Culex</taxon>
    </lineage>
</organism>
<feature type="signal peptide" evidence="1">
    <location>
        <begin position="1"/>
        <end position="23"/>
    </location>
</feature>
<dbReference type="AlphaFoldDB" id="A0A8D8CUH5"/>
<dbReference type="EMBL" id="HBUE01140960">
    <property type="protein sequence ID" value="CAG6500724.1"/>
    <property type="molecule type" value="Transcribed_RNA"/>
</dbReference>
<feature type="chain" id="PRO_5034028560" evidence="1">
    <location>
        <begin position="24"/>
        <end position="214"/>
    </location>
</feature>
<name>A0A8D8CUH5_CULPI</name>
<evidence type="ECO:0000313" key="2">
    <source>
        <dbReference type="EMBL" id="CAG6500724.1"/>
    </source>
</evidence>
<sequence>MNTIWKFSSILIQLSLPVPYAVGTLVQFRPPASETNRSLADGETSNDGRPVSYFYTDVYGGILISLQISLAELMRVYPCLMMEPAYSLVQDRMTIYGTCDYEQMFRLELDRSDGRWIATAQLSAKHCRKELVEDFVLEWNGRNHTVSARSMDVEQSSLTVHLLAHKRGMSHAQVRVIYPVSVLDISFGKVRDENCQCLTGAKFAYRETWNQLCP</sequence>
<keyword evidence="1" id="KW-0732">Signal</keyword>
<evidence type="ECO:0000256" key="1">
    <source>
        <dbReference type="SAM" id="SignalP"/>
    </source>
</evidence>
<protein>
    <submittedName>
        <fullName evidence="2">(northern house mosquito) hypothetical protein</fullName>
    </submittedName>
</protein>
<reference evidence="2" key="1">
    <citation type="submission" date="2021-05" db="EMBL/GenBank/DDBJ databases">
        <authorList>
            <person name="Alioto T."/>
            <person name="Alioto T."/>
            <person name="Gomez Garrido J."/>
        </authorList>
    </citation>
    <scope>NUCLEOTIDE SEQUENCE</scope>
</reference>
<accession>A0A8D8CUH5</accession>